<dbReference type="InterPro" id="IPR011833">
    <property type="entry name" value="Glycg_phsphrylas"/>
</dbReference>
<accession>A0A139SST8</accession>
<keyword evidence="7 13" id="KW-0328">Glycosyltransferase</keyword>
<evidence type="ECO:0000256" key="12">
    <source>
        <dbReference type="PIRSR" id="PIRSR000460-1"/>
    </source>
</evidence>
<evidence type="ECO:0000256" key="14">
    <source>
        <dbReference type="SAM" id="MobiDB-lite"/>
    </source>
</evidence>
<proteinExistence type="inferred from homology"/>
<dbReference type="GO" id="GO:0030170">
    <property type="term" value="F:pyridoxal phosphate binding"/>
    <property type="evidence" value="ECO:0007669"/>
    <property type="project" value="InterPro"/>
</dbReference>
<evidence type="ECO:0000256" key="11">
    <source>
        <dbReference type="ARBA" id="ARBA00025174"/>
    </source>
</evidence>
<dbReference type="PIRSF" id="PIRSF000460">
    <property type="entry name" value="Pprylas_GlgP"/>
    <property type="match status" value="1"/>
</dbReference>
<keyword evidence="6" id="KW-0021">Allosteric enzyme</keyword>
<dbReference type="InterPro" id="IPR000811">
    <property type="entry name" value="Glyco_trans_35"/>
</dbReference>
<dbReference type="PANTHER" id="PTHR11468">
    <property type="entry name" value="GLYCOGEN PHOSPHORYLASE"/>
    <property type="match status" value="1"/>
</dbReference>
<dbReference type="PANTHER" id="PTHR11468:SF25">
    <property type="entry name" value="MALTODEXTRIN PHOSPHORYLASE"/>
    <property type="match status" value="1"/>
</dbReference>
<keyword evidence="8 13" id="KW-0808">Transferase</keyword>
<dbReference type="SUPFAM" id="SSF53756">
    <property type="entry name" value="UDP-Glycosyltransferase/glycogen phosphorylase"/>
    <property type="match status" value="1"/>
</dbReference>
<dbReference type="STRING" id="1548208.AXK12_01680"/>
<dbReference type="Proteomes" id="UP000071392">
    <property type="component" value="Unassembled WGS sequence"/>
</dbReference>
<feature type="modified residue" description="N6-(pyridoxal phosphate)lysine" evidence="12">
    <location>
        <position position="704"/>
    </location>
</feature>
<evidence type="ECO:0000313" key="16">
    <source>
        <dbReference type="Proteomes" id="UP000071392"/>
    </source>
</evidence>
<dbReference type="RefSeq" id="WP_068710927.1">
    <property type="nucleotide sequence ID" value="NZ_LSZP01000007.1"/>
</dbReference>
<sequence length="858" mass="95971">MPKPPATAKQPIASTKTKSSRGAKPAPAAAHSAEVGASGVPTSGVPTVEGFKQAILRHLVSTLARVPQAATPHDWWVATSLAVRDSLHERLIATQDRYIKDNVRRLYYLSMEYLVGRLFESNLYATGLADVARTALAELGVDYTQTLDAELDMGLGNGGLGRLAACFFDSLATLDYPAIGYGMYYEFGLFRQEFVDAHQVEHPDRWRVFGSPWEVLHSDYAQEIPLYGRVENHFDDRGHSTPRWVDTKTILGLPHDIAVAGYGTRTVNLLRLWSSHAPDDFDLAAFNEGSYAEASRKKQAGESISKVLYPNDKTENGKALRLVQQYFFVACSLRDILRRHFRDPRNSWANFADKAAIQLNDTHPAIAVVELMRLMLDEHGLGWDEAWALTTLTLSYTNHTLLPEALETWGVPLFERLLPRHLQLIYEINRRLMQHCVAHWPQDLEKQRTCSIFEENGAKSVRMANLAVVGSHTVNGVAALHTELLKRELFPEFAELYPGKFQNKTNGITPRRWLLQCNPRLAAFITRTLGHGDWVRDLDRLRELEAHAAQPDVQREFLAIKRANKAELADIIARDCSGLCVSPDALFDVQIKRLHEYKRQHLNLLHILALYRRLLQNPQLDLVPRVFIFAAKAAPGYDLAKNIIRAINLVAARINADERIGGKLKVAFLPNYRVSLAEKIIPAADLSEQISTAGKEASGTGNMKLALNGALTIGTLDGANVEIEEAVGAENCFIFGMTVDEVAALRARGYYPRSVYDADEELRALVDWIGSDFFTPGEHAAFAPLHHSLLGGGDPFMVLPDFRAYSDAQQKVEACYRDSTQWAHKALLNVARVGRFSSDRTIREYARDIWRLPAVPMA</sequence>
<comment type="similarity">
    <text evidence="4 13">Belongs to the glycogen phosphorylase family.</text>
</comment>
<dbReference type="FunFam" id="3.40.50.2000:FF:000003">
    <property type="entry name" value="Alpha-1,4 glucan phosphorylase"/>
    <property type="match status" value="1"/>
</dbReference>
<comment type="cofactor">
    <cofactor evidence="2 13">
        <name>pyridoxal 5'-phosphate</name>
        <dbReference type="ChEBI" id="CHEBI:597326"/>
    </cofactor>
</comment>
<keyword evidence="9 12" id="KW-0663">Pyridoxal phosphate</keyword>
<evidence type="ECO:0000256" key="7">
    <source>
        <dbReference type="ARBA" id="ARBA00022676"/>
    </source>
</evidence>
<comment type="caution">
    <text evidence="15">The sequence shown here is derived from an EMBL/GenBank/DDBJ whole genome shotgun (WGS) entry which is preliminary data.</text>
</comment>
<dbReference type="AlphaFoldDB" id="A0A139SST8"/>
<dbReference type="EMBL" id="LSZP01000007">
    <property type="protein sequence ID" value="KXU37520.1"/>
    <property type="molecule type" value="Genomic_DNA"/>
</dbReference>
<keyword evidence="5" id="KW-0963">Cytoplasm</keyword>
<evidence type="ECO:0000313" key="15">
    <source>
        <dbReference type="EMBL" id="KXU37520.1"/>
    </source>
</evidence>
<protein>
    <recommendedName>
        <fullName evidence="13">Alpha-1,4 glucan phosphorylase</fullName>
        <ecNumber evidence="13">2.4.1.1</ecNumber>
    </recommendedName>
</protein>
<dbReference type="NCBIfam" id="TIGR02093">
    <property type="entry name" value="P_ylase"/>
    <property type="match status" value="1"/>
</dbReference>
<comment type="function">
    <text evidence="11">Phosphorylase is an important allosteric enzyme in carbohydrate metabolism. Enzymes from different sources differ in their regulatory mechanisms and in their natural substrates. However, all known phosphorylases share catalytic and structural properties.</text>
</comment>
<comment type="function">
    <text evidence="13">Allosteric enzyme that catalyzes the rate-limiting step in glycogen catabolism, the phosphorolytic cleavage of glycogen to produce glucose-1-phosphate, and plays a central role in maintaining cellular and organismal glucose homeostasis.</text>
</comment>
<evidence type="ECO:0000256" key="9">
    <source>
        <dbReference type="ARBA" id="ARBA00022898"/>
    </source>
</evidence>
<feature type="compositionally biased region" description="Low complexity" evidence="14">
    <location>
        <begin position="20"/>
        <end position="39"/>
    </location>
</feature>
<dbReference type="InterPro" id="IPR035090">
    <property type="entry name" value="Pyridoxal_P_attach_site"/>
</dbReference>
<evidence type="ECO:0000256" key="4">
    <source>
        <dbReference type="ARBA" id="ARBA00006047"/>
    </source>
</evidence>
<gene>
    <name evidence="15" type="ORF">AXK12_01680</name>
</gene>
<dbReference type="GO" id="GO:0008184">
    <property type="term" value="F:glycogen phosphorylase activity"/>
    <property type="evidence" value="ECO:0007669"/>
    <property type="project" value="InterPro"/>
</dbReference>
<dbReference type="CDD" id="cd04300">
    <property type="entry name" value="GT35_Glycogen_Phosphorylase"/>
    <property type="match status" value="1"/>
</dbReference>
<dbReference type="Pfam" id="PF00343">
    <property type="entry name" value="Phosphorylase"/>
    <property type="match status" value="1"/>
</dbReference>
<evidence type="ECO:0000256" key="1">
    <source>
        <dbReference type="ARBA" id="ARBA00001275"/>
    </source>
</evidence>
<evidence type="ECO:0000256" key="13">
    <source>
        <dbReference type="RuleBase" id="RU000587"/>
    </source>
</evidence>
<dbReference type="PROSITE" id="PS00102">
    <property type="entry name" value="PHOSPHORYLASE"/>
    <property type="match status" value="1"/>
</dbReference>
<comment type="catalytic activity">
    <reaction evidence="1 13">
        <text>[(1-&gt;4)-alpha-D-glucosyl](n) + phosphate = [(1-&gt;4)-alpha-D-glucosyl](n-1) + alpha-D-glucose 1-phosphate</text>
        <dbReference type="Rhea" id="RHEA:41732"/>
        <dbReference type="Rhea" id="RHEA-COMP:9584"/>
        <dbReference type="Rhea" id="RHEA-COMP:9586"/>
        <dbReference type="ChEBI" id="CHEBI:15444"/>
        <dbReference type="ChEBI" id="CHEBI:43474"/>
        <dbReference type="ChEBI" id="CHEBI:58601"/>
        <dbReference type="EC" id="2.4.1.1"/>
    </reaction>
</comment>
<dbReference type="EC" id="2.4.1.1" evidence="13"/>
<evidence type="ECO:0000256" key="6">
    <source>
        <dbReference type="ARBA" id="ARBA00022533"/>
    </source>
</evidence>
<dbReference type="GO" id="GO:0005737">
    <property type="term" value="C:cytoplasm"/>
    <property type="evidence" value="ECO:0007669"/>
    <property type="project" value="UniProtKB-SubCell"/>
</dbReference>
<name>A0A139SST8_9BACT</name>
<comment type="subcellular location">
    <subcellularLocation>
        <location evidence="3">Cytoplasm</location>
    </subcellularLocation>
</comment>
<evidence type="ECO:0000256" key="10">
    <source>
        <dbReference type="ARBA" id="ARBA00023277"/>
    </source>
</evidence>
<evidence type="ECO:0000256" key="2">
    <source>
        <dbReference type="ARBA" id="ARBA00001933"/>
    </source>
</evidence>
<dbReference type="FunFam" id="3.40.50.2000:FF:000153">
    <property type="entry name" value="Alpha-1,4 glucan phosphorylase"/>
    <property type="match status" value="1"/>
</dbReference>
<dbReference type="OrthoDB" id="9760804at2"/>
<evidence type="ECO:0000256" key="8">
    <source>
        <dbReference type="ARBA" id="ARBA00022679"/>
    </source>
</evidence>
<dbReference type="Gene3D" id="3.40.50.2000">
    <property type="entry name" value="Glycogen Phosphorylase B"/>
    <property type="match status" value="2"/>
</dbReference>
<feature type="region of interest" description="Disordered" evidence="14">
    <location>
        <begin position="1"/>
        <end position="41"/>
    </location>
</feature>
<evidence type="ECO:0000256" key="3">
    <source>
        <dbReference type="ARBA" id="ARBA00004496"/>
    </source>
</evidence>
<dbReference type="GO" id="GO:0005980">
    <property type="term" value="P:glycogen catabolic process"/>
    <property type="evidence" value="ECO:0007669"/>
    <property type="project" value="TreeGrafter"/>
</dbReference>
<reference evidence="15 16" key="1">
    <citation type="submission" date="2016-02" db="EMBL/GenBank/DDBJ databases">
        <authorList>
            <person name="Wen L."/>
            <person name="He K."/>
            <person name="Yang H."/>
        </authorList>
    </citation>
    <scope>NUCLEOTIDE SEQUENCE [LARGE SCALE GENOMIC DNA]</scope>
    <source>
        <strain evidence="15 16">CV41</strain>
    </source>
</reference>
<evidence type="ECO:0000256" key="5">
    <source>
        <dbReference type="ARBA" id="ARBA00022490"/>
    </source>
</evidence>
<organism evidence="15 16">
    <name type="scientific">Cephaloticoccus capnophilus</name>
    <dbReference type="NCBI Taxonomy" id="1548208"/>
    <lineage>
        <taxon>Bacteria</taxon>
        <taxon>Pseudomonadati</taxon>
        <taxon>Verrucomicrobiota</taxon>
        <taxon>Opitutia</taxon>
        <taxon>Opitutales</taxon>
        <taxon>Opitutaceae</taxon>
        <taxon>Cephaloticoccus</taxon>
    </lineage>
</organism>
<keyword evidence="10 13" id="KW-0119">Carbohydrate metabolism</keyword>
<keyword evidence="16" id="KW-1185">Reference proteome</keyword>